<keyword evidence="3" id="KW-0964">Secreted</keyword>
<evidence type="ECO:0000313" key="7">
    <source>
        <dbReference type="EMBL" id="KAF9451715.1"/>
    </source>
</evidence>
<feature type="signal peptide" evidence="6">
    <location>
        <begin position="1"/>
        <end position="16"/>
    </location>
</feature>
<comment type="subcellular location">
    <subcellularLocation>
        <location evidence="1">Secreted</location>
    </subcellularLocation>
</comment>
<dbReference type="Proteomes" id="UP000807342">
    <property type="component" value="Unassembled WGS sequence"/>
</dbReference>
<evidence type="ECO:0000256" key="3">
    <source>
        <dbReference type="ARBA" id="ARBA00022525"/>
    </source>
</evidence>
<evidence type="ECO:0000256" key="2">
    <source>
        <dbReference type="ARBA" id="ARBA00005679"/>
    </source>
</evidence>
<dbReference type="PANTHER" id="PTHR13234:SF8">
    <property type="entry name" value="GAMMA-INTERFERON-INDUCIBLE LYSOSOMAL THIOL REDUCTASE"/>
    <property type="match status" value="1"/>
</dbReference>
<dbReference type="AlphaFoldDB" id="A0A9P5XLG3"/>
<dbReference type="PANTHER" id="PTHR13234">
    <property type="entry name" value="GAMMA-INTERFERON INDUCIBLE LYSOSOMAL THIOL REDUCTASE GILT"/>
    <property type="match status" value="1"/>
</dbReference>
<keyword evidence="8" id="KW-1185">Reference proteome</keyword>
<gene>
    <name evidence="7" type="ORF">P691DRAFT_329117</name>
</gene>
<evidence type="ECO:0000256" key="1">
    <source>
        <dbReference type="ARBA" id="ARBA00004613"/>
    </source>
</evidence>
<evidence type="ECO:0000256" key="4">
    <source>
        <dbReference type="ARBA" id="ARBA00022729"/>
    </source>
</evidence>
<organism evidence="7 8">
    <name type="scientific">Macrolepiota fuliginosa MF-IS2</name>
    <dbReference type="NCBI Taxonomy" id="1400762"/>
    <lineage>
        <taxon>Eukaryota</taxon>
        <taxon>Fungi</taxon>
        <taxon>Dikarya</taxon>
        <taxon>Basidiomycota</taxon>
        <taxon>Agaricomycotina</taxon>
        <taxon>Agaricomycetes</taxon>
        <taxon>Agaricomycetidae</taxon>
        <taxon>Agaricales</taxon>
        <taxon>Agaricineae</taxon>
        <taxon>Agaricaceae</taxon>
        <taxon>Macrolepiota</taxon>
    </lineage>
</organism>
<comment type="caution">
    <text evidence="7">The sequence shown here is derived from an EMBL/GenBank/DDBJ whole genome shotgun (WGS) entry which is preliminary data.</text>
</comment>
<dbReference type="InterPro" id="IPR004911">
    <property type="entry name" value="Interferon-induced_GILT"/>
</dbReference>
<keyword evidence="4 6" id="KW-0732">Signal</keyword>
<dbReference type="OrthoDB" id="958254at2759"/>
<protein>
    <submittedName>
        <fullName evidence="7">Uncharacterized protein</fullName>
    </submittedName>
</protein>
<dbReference type="EMBL" id="MU151081">
    <property type="protein sequence ID" value="KAF9451715.1"/>
    <property type="molecule type" value="Genomic_DNA"/>
</dbReference>
<dbReference type="GO" id="GO:0016671">
    <property type="term" value="F:oxidoreductase activity, acting on a sulfur group of donors, disulfide as acceptor"/>
    <property type="evidence" value="ECO:0007669"/>
    <property type="project" value="InterPro"/>
</dbReference>
<accession>A0A9P5XLG3</accession>
<evidence type="ECO:0000256" key="5">
    <source>
        <dbReference type="ARBA" id="ARBA00023180"/>
    </source>
</evidence>
<dbReference type="Pfam" id="PF03227">
    <property type="entry name" value="GILT"/>
    <property type="match status" value="1"/>
</dbReference>
<evidence type="ECO:0000256" key="6">
    <source>
        <dbReference type="SAM" id="SignalP"/>
    </source>
</evidence>
<sequence>MLLSLKLLILPALAAAVPHIVFNDQTNPGEPLIDVKVPVQLGVMSKCPDALLCEATFNGVLEKVKDKVDLSLIYIAKFNSSEPDFRLSCMHGAEECAGNVQQLCVAKYSTRDQWWNFIQCQNFEGREKIGRPDVALKCAGVAQIDWETSGAGQCAGLDGDGKGSEGVSLLHNSVRLGQHLEITKSCTVLINERKVCVHDGTWKECENGHTVSDFVRQINDEYDKLNSGEDFLPFA</sequence>
<feature type="chain" id="PRO_5040292656" evidence="6">
    <location>
        <begin position="17"/>
        <end position="235"/>
    </location>
</feature>
<proteinExistence type="inferred from homology"/>
<comment type="similarity">
    <text evidence="2">Belongs to the GILT family.</text>
</comment>
<keyword evidence="5" id="KW-0325">Glycoprotein</keyword>
<reference evidence="7" key="1">
    <citation type="submission" date="2020-11" db="EMBL/GenBank/DDBJ databases">
        <authorList>
            <consortium name="DOE Joint Genome Institute"/>
            <person name="Ahrendt S."/>
            <person name="Riley R."/>
            <person name="Andreopoulos W."/>
            <person name="Labutti K."/>
            <person name="Pangilinan J."/>
            <person name="Ruiz-Duenas F.J."/>
            <person name="Barrasa J.M."/>
            <person name="Sanchez-Garcia M."/>
            <person name="Camarero S."/>
            <person name="Miyauchi S."/>
            <person name="Serrano A."/>
            <person name="Linde D."/>
            <person name="Babiker R."/>
            <person name="Drula E."/>
            <person name="Ayuso-Fernandez I."/>
            <person name="Pacheco R."/>
            <person name="Padilla G."/>
            <person name="Ferreira P."/>
            <person name="Barriuso J."/>
            <person name="Kellner H."/>
            <person name="Castanera R."/>
            <person name="Alfaro M."/>
            <person name="Ramirez L."/>
            <person name="Pisabarro A.G."/>
            <person name="Kuo A."/>
            <person name="Tritt A."/>
            <person name="Lipzen A."/>
            <person name="He G."/>
            <person name="Yan M."/>
            <person name="Ng V."/>
            <person name="Cullen D."/>
            <person name="Martin F."/>
            <person name="Rosso M.-N."/>
            <person name="Henrissat B."/>
            <person name="Hibbett D."/>
            <person name="Martinez A.T."/>
            <person name="Grigoriev I.V."/>
        </authorList>
    </citation>
    <scope>NUCLEOTIDE SEQUENCE</scope>
    <source>
        <strain evidence="7">MF-IS2</strain>
    </source>
</reference>
<dbReference type="GO" id="GO:0005576">
    <property type="term" value="C:extracellular region"/>
    <property type="evidence" value="ECO:0007669"/>
    <property type="project" value="UniProtKB-SubCell"/>
</dbReference>
<name>A0A9P5XLG3_9AGAR</name>
<evidence type="ECO:0000313" key="8">
    <source>
        <dbReference type="Proteomes" id="UP000807342"/>
    </source>
</evidence>